<keyword evidence="7 9" id="KW-1133">Transmembrane helix</keyword>
<feature type="transmembrane region" description="Helical" evidence="9">
    <location>
        <begin position="294"/>
        <end position="315"/>
    </location>
</feature>
<evidence type="ECO:0000256" key="9">
    <source>
        <dbReference type="SAM" id="Phobius"/>
    </source>
</evidence>
<keyword evidence="4" id="KW-0328">Glycosyltransferase</keyword>
<evidence type="ECO:0000256" key="3">
    <source>
        <dbReference type="ARBA" id="ARBA00004991"/>
    </source>
</evidence>
<dbReference type="SUPFAM" id="SSF53448">
    <property type="entry name" value="Nucleotide-diphospho-sugar transferases"/>
    <property type="match status" value="1"/>
</dbReference>
<evidence type="ECO:0000256" key="4">
    <source>
        <dbReference type="ARBA" id="ARBA00022676"/>
    </source>
</evidence>
<dbReference type="Proteomes" id="UP000290365">
    <property type="component" value="Chromosome"/>
</dbReference>
<dbReference type="OrthoDB" id="3766716at2"/>
<dbReference type="EMBL" id="CP035758">
    <property type="protein sequence ID" value="QBD77909.1"/>
    <property type="molecule type" value="Genomic_DNA"/>
</dbReference>
<feature type="transmembrane region" description="Helical" evidence="9">
    <location>
        <begin position="321"/>
        <end position="343"/>
    </location>
</feature>
<evidence type="ECO:0000313" key="10">
    <source>
        <dbReference type="EMBL" id="QBD77909.1"/>
    </source>
</evidence>
<evidence type="ECO:0000256" key="7">
    <source>
        <dbReference type="ARBA" id="ARBA00022989"/>
    </source>
</evidence>
<evidence type="ECO:0000256" key="8">
    <source>
        <dbReference type="ARBA" id="ARBA00023136"/>
    </source>
</evidence>
<keyword evidence="11" id="KW-1185">Reference proteome</keyword>
<dbReference type="RefSeq" id="WP_129888962.1">
    <property type="nucleotide sequence ID" value="NZ_CP035758.1"/>
</dbReference>
<dbReference type="GO" id="GO:0006679">
    <property type="term" value="P:glucosylceramide biosynthetic process"/>
    <property type="evidence" value="ECO:0007669"/>
    <property type="project" value="TreeGrafter"/>
</dbReference>
<dbReference type="KEGG" id="kbs:EPA93_18675"/>
<accession>A0A4P6JR36</accession>
<dbReference type="InterPro" id="IPR025993">
    <property type="entry name" value="Ceramide_glucosylTrfase"/>
</dbReference>
<keyword evidence="8 9" id="KW-0472">Membrane</keyword>
<comment type="subcellular location">
    <subcellularLocation>
        <location evidence="1">Membrane</location>
        <topology evidence="1">Multi-pass membrane protein</topology>
    </subcellularLocation>
</comment>
<reference evidence="10 11" key="1">
    <citation type="submission" date="2019-01" db="EMBL/GenBank/DDBJ databases">
        <title>Ktedonosporobacter rubrisoli SCAWS-G2.</title>
        <authorList>
            <person name="Huang Y."/>
            <person name="Yan B."/>
        </authorList>
    </citation>
    <scope>NUCLEOTIDE SEQUENCE [LARGE SCALE GENOMIC DNA]</scope>
    <source>
        <strain evidence="10 11">SCAWS-G2</strain>
    </source>
</reference>
<gene>
    <name evidence="10" type="ORF">EPA93_18675</name>
</gene>
<dbReference type="InterPro" id="IPR029044">
    <property type="entry name" value="Nucleotide-diphossugar_trans"/>
</dbReference>
<dbReference type="PANTHER" id="PTHR12726">
    <property type="entry name" value="CERAMIDE GLUCOSYLTRANSFERASE"/>
    <property type="match status" value="1"/>
</dbReference>
<keyword evidence="5 10" id="KW-0808">Transferase</keyword>
<protein>
    <submittedName>
        <fullName evidence="10">Glycosyltransferase</fullName>
    </submittedName>
</protein>
<dbReference type="AlphaFoldDB" id="A0A4P6JR36"/>
<evidence type="ECO:0000256" key="1">
    <source>
        <dbReference type="ARBA" id="ARBA00004141"/>
    </source>
</evidence>
<dbReference type="Pfam" id="PF13506">
    <property type="entry name" value="Glyco_transf_21"/>
    <property type="match status" value="1"/>
</dbReference>
<organism evidence="10 11">
    <name type="scientific">Ktedonosporobacter rubrisoli</name>
    <dbReference type="NCBI Taxonomy" id="2509675"/>
    <lineage>
        <taxon>Bacteria</taxon>
        <taxon>Bacillati</taxon>
        <taxon>Chloroflexota</taxon>
        <taxon>Ktedonobacteria</taxon>
        <taxon>Ktedonobacterales</taxon>
        <taxon>Ktedonosporobacteraceae</taxon>
        <taxon>Ktedonosporobacter</taxon>
    </lineage>
</organism>
<comment type="pathway">
    <text evidence="3">Sphingolipid metabolism.</text>
</comment>
<keyword evidence="6 9" id="KW-0812">Transmembrane</keyword>
<evidence type="ECO:0000256" key="2">
    <source>
        <dbReference type="ARBA" id="ARBA00004760"/>
    </source>
</evidence>
<comment type="pathway">
    <text evidence="2">Lipid metabolism; sphingolipid metabolism.</text>
</comment>
<feature type="transmembrane region" description="Helical" evidence="9">
    <location>
        <begin position="355"/>
        <end position="372"/>
    </location>
</feature>
<evidence type="ECO:0000256" key="6">
    <source>
        <dbReference type="ARBA" id="ARBA00022692"/>
    </source>
</evidence>
<dbReference type="PANTHER" id="PTHR12726:SF0">
    <property type="entry name" value="CERAMIDE GLUCOSYLTRANSFERASE"/>
    <property type="match status" value="1"/>
</dbReference>
<sequence length="396" mass="44669">MSRPSTPFIRGFAYSLLATFALDRVLKLAAITHFFHSDTPQPSRIWPTVTLLQPITRGASGLANNLRSRTQLDYPGHLEHLFICDVHDEVSQKACTSLMAELPDLDAQLLLVDAIQGPIAAKTEKLLAALPRARGEILWFVDDDIALRPDALRIMIPYLFQPQVGAVFGLACYTNWQTLWSSLMSIFVNANALLSYIPLTYLADPFTITGHCFALRREIFQRAGGLTAMEERIDDDHELARRVRHLGLRCVQTPMIYDVNNELSSRTAYTKQMKRWFIFPRQAMAPYLTLREQGVTLLGSITQLIPALLALLALFTWKRPAFQALITSLGLFGAIYALGEICYLQRRTPASRWPLLPIVALLAPLQVLWSLAASPEIEWRGQRWRILRGGKMEVLS</sequence>
<evidence type="ECO:0000313" key="11">
    <source>
        <dbReference type="Proteomes" id="UP000290365"/>
    </source>
</evidence>
<dbReference type="GO" id="GO:0016020">
    <property type="term" value="C:membrane"/>
    <property type="evidence" value="ECO:0007669"/>
    <property type="project" value="UniProtKB-SubCell"/>
</dbReference>
<name>A0A4P6JR36_KTERU</name>
<evidence type="ECO:0000256" key="5">
    <source>
        <dbReference type="ARBA" id="ARBA00022679"/>
    </source>
</evidence>
<dbReference type="Gene3D" id="3.90.550.10">
    <property type="entry name" value="Spore Coat Polysaccharide Biosynthesis Protein SpsA, Chain A"/>
    <property type="match status" value="1"/>
</dbReference>
<dbReference type="GO" id="GO:0008120">
    <property type="term" value="F:ceramide glucosyltransferase activity"/>
    <property type="evidence" value="ECO:0007669"/>
    <property type="project" value="TreeGrafter"/>
</dbReference>
<proteinExistence type="predicted"/>